<dbReference type="InterPro" id="IPR023801">
    <property type="entry name" value="His_deacetylse_dom"/>
</dbReference>
<dbReference type="OrthoDB" id="424012at2759"/>
<dbReference type="PANTHER" id="PTHR47558:SF1">
    <property type="entry name" value="HISTONE DEACETYLASE HOS3"/>
    <property type="match status" value="1"/>
</dbReference>
<feature type="non-terminal residue" evidence="2">
    <location>
        <position position="1"/>
    </location>
</feature>
<dbReference type="GO" id="GO:0005634">
    <property type="term" value="C:nucleus"/>
    <property type="evidence" value="ECO:0007669"/>
    <property type="project" value="TreeGrafter"/>
</dbReference>
<dbReference type="STRING" id="745531.A0A0C3S1P5"/>
<evidence type="ECO:0000313" key="3">
    <source>
        <dbReference type="Proteomes" id="UP000053257"/>
    </source>
</evidence>
<dbReference type="SUPFAM" id="SSF52768">
    <property type="entry name" value="Arginase/deacetylase"/>
    <property type="match status" value="1"/>
</dbReference>
<dbReference type="InterPro" id="IPR037138">
    <property type="entry name" value="His_deacetylse_dom_sf"/>
</dbReference>
<reference evidence="2 3" key="1">
    <citation type="journal article" date="2014" name="PLoS Genet.">
        <title>Analysis of the Phlebiopsis gigantea genome, transcriptome and secretome provides insight into its pioneer colonization strategies of wood.</title>
        <authorList>
            <person name="Hori C."/>
            <person name="Ishida T."/>
            <person name="Igarashi K."/>
            <person name="Samejima M."/>
            <person name="Suzuki H."/>
            <person name="Master E."/>
            <person name="Ferreira P."/>
            <person name="Ruiz-Duenas F.J."/>
            <person name="Held B."/>
            <person name="Canessa P."/>
            <person name="Larrondo L.F."/>
            <person name="Schmoll M."/>
            <person name="Druzhinina I.S."/>
            <person name="Kubicek C.P."/>
            <person name="Gaskell J.A."/>
            <person name="Kersten P."/>
            <person name="St John F."/>
            <person name="Glasner J."/>
            <person name="Sabat G."/>
            <person name="Splinter BonDurant S."/>
            <person name="Syed K."/>
            <person name="Yadav J."/>
            <person name="Mgbeahuruike A.C."/>
            <person name="Kovalchuk A."/>
            <person name="Asiegbu F.O."/>
            <person name="Lackner G."/>
            <person name="Hoffmeister D."/>
            <person name="Rencoret J."/>
            <person name="Gutierrez A."/>
            <person name="Sun H."/>
            <person name="Lindquist E."/>
            <person name="Barry K."/>
            <person name="Riley R."/>
            <person name="Grigoriev I.V."/>
            <person name="Henrissat B."/>
            <person name="Kues U."/>
            <person name="Berka R.M."/>
            <person name="Martinez A.T."/>
            <person name="Covert S.F."/>
            <person name="Blanchette R.A."/>
            <person name="Cullen D."/>
        </authorList>
    </citation>
    <scope>NUCLEOTIDE SEQUENCE [LARGE SCALE GENOMIC DNA]</scope>
    <source>
        <strain evidence="2 3">11061_1 CR5-6</strain>
    </source>
</reference>
<accession>A0A0C3S1P5</accession>
<sequence>RAFVGVRPPGHHCLPTRPAGVGFVNNVILGAVHAIQKHHYKNIVILDIDLHHGNGTQRVVRNVNDDDTQNQRLSMYFGSIHDIDKYPCDTDAELRQYAQERFDADKKRWVENVPLAPYTTEAEFWALYETQYTQILDRAREFLELTDAKPHTTMVFIRYALSRRVAALLLTGAAAAGSARPSSRARASWARVASRRRSFTGSRATRARSRIASRRAAC</sequence>
<proteinExistence type="predicted"/>
<dbReference type="EMBL" id="KN840792">
    <property type="protein sequence ID" value="KIP01435.1"/>
    <property type="molecule type" value="Genomic_DNA"/>
</dbReference>
<name>A0A0C3S1P5_PHLG1</name>
<dbReference type="Pfam" id="PF00850">
    <property type="entry name" value="Hist_deacetyl"/>
    <property type="match status" value="1"/>
</dbReference>
<dbReference type="InterPro" id="IPR053244">
    <property type="entry name" value="HDAC_HD_type_1"/>
</dbReference>
<dbReference type="Gene3D" id="3.40.800.20">
    <property type="entry name" value="Histone deacetylase domain"/>
    <property type="match status" value="1"/>
</dbReference>
<protein>
    <recommendedName>
        <fullName evidence="1">Histone deacetylase domain-containing protein</fullName>
    </recommendedName>
</protein>
<gene>
    <name evidence="2" type="ORF">PHLGIDRAFT_80590</name>
</gene>
<keyword evidence="3" id="KW-1185">Reference proteome</keyword>
<organism evidence="2 3">
    <name type="scientific">Phlebiopsis gigantea (strain 11061_1 CR5-6)</name>
    <name type="common">White-rot fungus</name>
    <name type="synonym">Peniophora gigantea</name>
    <dbReference type="NCBI Taxonomy" id="745531"/>
    <lineage>
        <taxon>Eukaryota</taxon>
        <taxon>Fungi</taxon>
        <taxon>Dikarya</taxon>
        <taxon>Basidiomycota</taxon>
        <taxon>Agaricomycotina</taxon>
        <taxon>Agaricomycetes</taxon>
        <taxon>Polyporales</taxon>
        <taxon>Phanerochaetaceae</taxon>
        <taxon>Phlebiopsis</taxon>
    </lineage>
</organism>
<dbReference type="AlphaFoldDB" id="A0A0C3S1P5"/>
<dbReference type="PANTHER" id="PTHR47558">
    <property type="entry name" value="HISTONE DEACETYLASE HOS3"/>
    <property type="match status" value="1"/>
</dbReference>
<dbReference type="GO" id="GO:0004407">
    <property type="term" value="F:histone deacetylase activity"/>
    <property type="evidence" value="ECO:0007669"/>
    <property type="project" value="TreeGrafter"/>
</dbReference>
<feature type="domain" description="Histone deacetylase" evidence="1">
    <location>
        <begin position="2"/>
        <end position="138"/>
    </location>
</feature>
<dbReference type="HOGENOM" id="CLU_110541_0_0_1"/>
<dbReference type="InterPro" id="IPR023696">
    <property type="entry name" value="Ureohydrolase_dom_sf"/>
</dbReference>
<evidence type="ECO:0000259" key="1">
    <source>
        <dbReference type="Pfam" id="PF00850"/>
    </source>
</evidence>
<dbReference type="PRINTS" id="PR01270">
    <property type="entry name" value="HDASUPER"/>
</dbReference>
<evidence type="ECO:0000313" key="2">
    <source>
        <dbReference type="EMBL" id="KIP01435.1"/>
    </source>
</evidence>
<dbReference type="Proteomes" id="UP000053257">
    <property type="component" value="Unassembled WGS sequence"/>
</dbReference>
<dbReference type="GO" id="GO:0010468">
    <property type="term" value="P:regulation of gene expression"/>
    <property type="evidence" value="ECO:0007669"/>
    <property type="project" value="UniProtKB-ARBA"/>
</dbReference>
<dbReference type="InterPro" id="IPR000286">
    <property type="entry name" value="HDACs"/>
</dbReference>